<evidence type="ECO:0000313" key="2">
    <source>
        <dbReference type="Proteomes" id="UP000030011"/>
    </source>
</evidence>
<gene>
    <name evidence="1" type="ORF">N803_12935</name>
</gene>
<keyword evidence="2" id="KW-1185">Reference proteome</keyword>
<reference evidence="1 2" key="1">
    <citation type="submission" date="2013-08" db="EMBL/GenBank/DDBJ databases">
        <title>The genome sequence of Knoellia subterranea.</title>
        <authorList>
            <person name="Zhu W."/>
            <person name="Wang G."/>
        </authorList>
    </citation>
    <scope>NUCLEOTIDE SEQUENCE [LARGE SCALE GENOMIC DNA]</scope>
    <source>
        <strain evidence="1 2">KCTC 19937</strain>
    </source>
</reference>
<organism evidence="1 2">
    <name type="scientific">Knoellia subterranea KCTC 19937</name>
    <dbReference type="NCBI Taxonomy" id="1385521"/>
    <lineage>
        <taxon>Bacteria</taxon>
        <taxon>Bacillati</taxon>
        <taxon>Actinomycetota</taxon>
        <taxon>Actinomycetes</taxon>
        <taxon>Micrococcales</taxon>
        <taxon>Intrasporangiaceae</taxon>
        <taxon>Knoellia</taxon>
    </lineage>
</organism>
<dbReference type="EMBL" id="AVPK01000004">
    <property type="protein sequence ID" value="KGN37961.1"/>
    <property type="molecule type" value="Genomic_DNA"/>
</dbReference>
<dbReference type="Proteomes" id="UP000030011">
    <property type="component" value="Unassembled WGS sequence"/>
</dbReference>
<dbReference type="RefSeq" id="WP_035904359.1">
    <property type="nucleotide sequence ID" value="NZ_AVPK01000004.1"/>
</dbReference>
<dbReference type="OrthoDB" id="4841110at2"/>
<protein>
    <submittedName>
        <fullName evidence="1">Uncharacterized protein</fullName>
    </submittedName>
</protein>
<dbReference type="AlphaFoldDB" id="A0A0A0JQW2"/>
<comment type="caution">
    <text evidence="1">The sequence shown here is derived from an EMBL/GenBank/DDBJ whole genome shotgun (WGS) entry which is preliminary data.</text>
</comment>
<proteinExistence type="predicted"/>
<dbReference type="InterPro" id="IPR029062">
    <property type="entry name" value="Class_I_gatase-like"/>
</dbReference>
<evidence type="ECO:0000313" key="1">
    <source>
        <dbReference type="EMBL" id="KGN37961.1"/>
    </source>
</evidence>
<dbReference type="Gene3D" id="3.40.50.880">
    <property type="match status" value="1"/>
</dbReference>
<accession>A0A0A0JQW2</accession>
<dbReference type="STRING" id="1385521.N803_12935"/>
<name>A0A0A0JQW2_9MICO</name>
<sequence>MPSLTLDYRWGKLYDVGRLEPGQTAWGLGENTAVRVASTGTTVVGDGSVVALDPRQAQFTTGPNGAIGALNVLLHTFGAGEAL</sequence>